<name>A0A7W6EXR1_9SPHN</name>
<dbReference type="GO" id="GO:0015074">
    <property type="term" value="P:DNA integration"/>
    <property type="evidence" value="ECO:0007669"/>
    <property type="project" value="UniProtKB-KW"/>
</dbReference>
<evidence type="ECO:0000256" key="2">
    <source>
        <dbReference type="ARBA" id="ARBA00022908"/>
    </source>
</evidence>
<dbReference type="Pfam" id="PF00589">
    <property type="entry name" value="Phage_integrase"/>
    <property type="match status" value="1"/>
</dbReference>
<dbReference type="InterPro" id="IPR011010">
    <property type="entry name" value="DNA_brk_join_enz"/>
</dbReference>
<dbReference type="RefSeq" id="WP_183615027.1">
    <property type="nucleotide sequence ID" value="NZ_JACICY010000016.1"/>
</dbReference>
<dbReference type="SUPFAM" id="SSF56349">
    <property type="entry name" value="DNA breaking-rejoining enzymes"/>
    <property type="match status" value="1"/>
</dbReference>
<dbReference type="Gene3D" id="1.10.443.10">
    <property type="entry name" value="Intergrase catalytic core"/>
    <property type="match status" value="1"/>
</dbReference>
<dbReference type="InterPro" id="IPR038488">
    <property type="entry name" value="Integrase_DNA-bd_sf"/>
</dbReference>
<dbReference type="EMBL" id="JACICY010000016">
    <property type="protein sequence ID" value="MBB3862546.1"/>
    <property type="molecule type" value="Genomic_DNA"/>
</dbReference>
<evidence type="ECO:0000313" key="9">
    <source>
        <dbReference type="Proteomes" id="UP000562395"/>
    </source>
</evidence>
<comment type="caution">
    <text evidence="8">The sequence shown here is derived from an EMBL/GenBank/DDBJ whole genome shotgun (WGS) entry which is preliminary data.</text>
</comment>
<evidence type="ECO:0000256" key="3">
    <source>
        <dbReference type="ARBA" id="ARBA00023125"/>
    </source>
</evidence>
<feature type="domain" description="Core-binding (CB)" evidence="7">
    <location>
        <begin position="107"/>
        <end position="182"/>
    </location>
</feature>
<evidence type="ECO:0000256" key="1">
    <source>
        <dbReference type="ARBA" id="ARBA00008857"/>
    </source>
</evidence>
<dbReference type="PROSITE" id="PS51900">
    <property type="entry name" value="CB"/>
    <property type="match status" value="1"/>
</dbReference>
<accession>A0A7W6EXR1</accession>
<keyword evidence="2" id="KW-0229">DNA integration</keyword>
<dbReference type="Proteomes" id="UP000562395">
    <property type="component" value="Unassembled WGS sequence"/>
</dbReference>
<dbReference type="PROSITE" id="PS51898">
    <property type="entry name" value="TYR_RECOMBINASE"/>
    <property type="match status" value="1"/>
</dbReference>
<dbReference type="CDD" id="cd00801">
    <property type="entry name" value="INT_P4_C"/>
    <property type="match status" value="1"/>
</dbReference>
<dbReference type="InterPro" id="IPR013762">
    <property type="entry name" value="Integrase-like_cat_sf"/>
</dbReference>
<gene>
    <name evidence="8" type="ORF">GGQ88_003847</name>
</gene>
<evidence type="ECO:0000256" key="5">
    <source>
        <dbReference type="PROSITE-ProRule" id="PRU01248"/>
    </source>
</evidence>
<dbReference type="InterPro" id="IPR050808">
    <property type="entry name" value="Phage_Integrase"/>
</dbReference>
<dbReference type="InterPro" id="IPR044068">
    <property type="entry name" value="CB"/>
</dbReference>
<dbReference type="Gene3D" id="1.10.150.130">
    <property type="match status" value="1"/>
</dbReference>
<protein>
    <submittedName>
        <fullName evidence="8">Integrase</fullName>
    </submittedName>
</protein>
<keyword evidence="4" id="KW-0233">DNA recombination</keyword>
<evidence type="ECO:0000313" key="8">
    <source>
        <dbReference type="EMBL" id="MBB3862546.1"/>
    </source>
</evidence>
<dbReference type="Pfam" id="PF13356">
    <property type="entry name" value="Arm-DNA-bind_3"/>
    <property type="match status" value="1"/>
</dbReference>
<dbReference type="GO" id="GO:0006310">
    <property type="term" value="P:DNA recombination"/>
    <property type="evidence" value="ECO:0007669"/>
    <property type="project" value="UniProtKB-KW"/>
</dbReference>
<dbReference type="InterPro" id="IPR002104">
    <property type="entry name" value="Integrase_catalytic"/>
</dbReference>
<keyword evidence="9" id="KW-1185">Reference proteome</keyword>
<evidence type="ECO:0000259" key="7">
    <source>
        <dbReference type="PROSITE" id="PS51900"/>
    </source>
</evidence>
<proteinExistence type="inferred from homology"/>
<organism evidence="8 9">
    <name type="scientific">Novosphingobium hassiacum</name>
    <dbReference type="NCBI Taxonomy" id="173676"/>
    <lineage>
        <taxon>Bacteria</taxon>
        <taxon>Pseudomonadati</taxon>
        <taxon>Pseudomonadota</taxon>
        <taxon>Alphaproteobacteria</taxon>
        <taxon>Sphingomonadales</taxon>
        <taxon>Sphingomonadaceae</taxon>
        <taxon>Novosphingobium</taxon>
    </lineage>
</organism>
<sequence>MANQSITIRTIEAAKPRSDRDVYTWDSSLKGFGLRVTPKGIKSYVLQYRTNGGPARRTTIGIHGSPWTTQTARKEAERLLMLVRQGVDPVEQARAARRREKVLNFSAYCDQFVDLYLQSNWPDTWPEQQRILENVLKPRWGRKPLTALKRADMVKLMDDYADRPGSRKVIHSLLRKLFNWAVDREDIEISPLAGMKAPKACPSRRRVLGQEELICLWQATGQACWPWGPFVRLLLLTMQRRGEVAEMDWSEIDLEGRTWTLPAARAKNDEAHIVPLTDMAVAELEALYPKARGFVFSTTGATAVSGYSRAKRILDERMLKVMKRRHKDKGGDPESIKIDDWRLHDLRRTGATNLQALGIPIEVTEAVLNHISGTRAGIAGVYNRYKYEPQKRAALEAWDTRLAELLERGVTSTPGGLNVGNEYVTNGGAV</sequence>
<keyword evidence="3 5" id="KW-0238">DNA-binding</keyword>
<feature type="domain" description="Tyr recombinase" evidence="6">
    <location>
        <begin position="203"/>
        <end position="396"/>
    </location>
</feature>
<dbReference type="Gene3D" id="3.30.160.390">
    <property type="entry name" value="Integrase, DNA-binding domain"/>
    <property type="match status" value="1"/>
</dbReference>
<evidence type="ECO:0000259" key="6">
    <source>
        <dbReference type="PROSITE" id="PS51898"/>
    </source>
</evidence>
<dbReference type="InterPro" id="IPR010998">
    <property type="entry name" value="Integrase_recombinase_N"/>
</dbReference>
<dbReference type="InterPro" id="IPR025166">
    <property type="entry name" value="Integrase_DNA_bind_dom"/>
</dbReference>
<dbReference type="AlphaFoldDB" id="A0A7W6EXR1"/>
<dbReference type="PANTHER" id="PTHR30629:SF2">
    <property type="entry name" value="PROPHAGE INTEGRASE INTS-RELATED"/>
    <property type="match status" value="1"/>
</dbReference>
<comment type="similarity">
    <text evidence="1">Belongs to the 'phage' integrase family.</text>
</comment>
<reference evidence="8 9" key="1">
    <citation type="submission" date="2020-08" db="EMBL/GenBank/DDBJ databases">
        <title>Genomic Encyclopedia of Type Strains, Phase IV (KMG-IV): sequencing the most valuable type-strain genomes for metagenomic binning, comparative biology and taxonomic classification.</title>
        <authorList>
            <person name="Goeker M."/>
        </authorList>
    </citation>
    <scope>NUCLEOTIDE SEQUENCE [LARGE SCALE GENOMIC DNA]</scope>
    <source>
        <strain evidence="8 9">DSM 14552</strain>
    </source>
</reference>
<dbReference type="PANTHER" id="PTHR30629">
    <property type="entry name" value="PROPHAGE INTEGRASE"/>
    <property type="match status" value="1"/>
</dbReference>
<dbReference type="GO" id="GO:0003677">
    <property type="term" value="F:DNA binding"/>
    <property type="evidence" value="ECO:0007669"/>
    <property type="project" value="UniProtKB-UniRule"/>
</dbReference>
<evidence type="ECO:0000256" key="4">
    <source>
        <dbReference type="ARBA" id="ARBA00023172"/>
    </source>
</evidence>